<feature type="compositionally biased region" description="Polar residues" evidence="1">
    <location>
        <begin position="206"/>
        <end position="219"/>
    </location>
</feature>
<protein>
    <submittedName>
        <fullName evidence="4">Mastermind-like domain-containing protein 1</fullName>
    </submittedName>
</protein>
<sequence length="379" mass="41474">MEYSLGVSVQSSILQENETFMRILLACLPLIVVSYMVIKQGNEQLTSSPKFYERNEPCKLLFDHSVFMRICLNMVVSGESVFTSSTCTSDSDIANTSRESENVIEMRNVTTPGSGSNSSSFVNETPSPLGHLDPHRLRDMVIDKQAACQTQIESPYKQPYWTPSPADPSHSPSSNIRSAPANSSSPVTPIMQPPRLPGAMRDSALLSPSATRTSVQQQPVGMCLPVRSPMGSPNGMHPSPAPFMSRPSSNASPSLRPSSNASPSLYMQPSQTPVHYQANLQSPAGMVPSSHVPPSSPCAPYLSRIPTVGPQQQQYSCHAQMQQPQWTGQQAQQHFGSGAMHRIMVQRVPYSVKSLFISIETVHQENLFLIDFCALLRVL</sequence>
<dbReference type="AlphaFoldDB" id="A0A158PT57"/>
<feature type="region of interest" description="Disordered" evidence="1">
    <location>
        <begin position="156"/>
        <end position="270"/>
    </location>
</feature>
<evidence type="ECO:0000313" key="2">
    <source>
        <dbReference type="EMBL" id="VDO22532.1"/>
    </source>
</evidence>
<dbReference type="Proteomes" id="UP000280834">
    <property type="component" value="Unassembled WGS sequence"/>
</dbReference>
<name>A0A158PT57_9BILA</name>
<feature type="compositionally biased region" description="Polar residues" evidence="1">
    <location>
        <begin position="108"/>
        <end position="126"/>
    </location>
</feature>
<accession>A0A158PT57</accession>
<feature type="compositionally biased region" description="Polar residues" evidence="1">
    <location>
        <begin position="175"/>
        <end position="187"/>
    </location>
</feature>
<evidence type="ECO:0000256" key="1">
    <source>
        <dbReference type="SAM" id="MobiDB-lite"/>
    </source>
</evidence>
<feature type="region of interest" description="Disordered" evidence="1">
    <location>
        <begin position="108"/>
        <end position="134"/>
    </location>
</feature>
<feature type="compositionally biased region" description="Low complexity" evidence="1">
    <location>
        <begin position="163"/>
        <end position="174"/>
    </location>
</feature>
<evidence type="ECO:0000313" key="3">
    <source>
        <dbReference type="Proteomes" id="UP000280834"/>
    </source>
</evidence>
<dbReference type="WBParaSite" id="BTMF_0000867601-mRNA-1">
    <property type="protein sequence ID" value="BTMF_0000867601-mRNA-1"/>
    <property type="gene ID" value="BTMF_0000867601"/>
</dbReference>
<gene>
    <name evidence="2" type="ORF">BTMF_LOCUS6727</name>
</gene>
<reference evidence="4" key="1">
    <citation type="submission" date="2016-04" db="UniProtKB">
        <authorList>
            <consortium name="WormBaseParasite"/>
        </authorList>
    </citation>
    <scope>IDENTIFICATION</scope>
</reference>
<organism evidence="4">
    <name type="scientific">Brugia timori</name>
    <dbReference type="NCBI Taxonomy" id="42155"/>
    <lineage>
        <taxon>Eukaryota</taxon>
        <taxon>Metazoa</taxon>
        <taxon>Ecdysozoa</taxon>
        <taxon>Nematoda</taxon>
        <taxon>Chromadorea</taxon>
        <taxon>Rhabditida</taxon>
        <taxon>Spirurina</taxon>
        <taxon>Spiruromorpha</taxon>
        <taxon>Filarioidea</taxon>
        <taxon>Onchocercidae</taxon>
        <taxon>Brugia</taxon>
    </lineage>
</organism>
<proteinExistence type="predicted"/>
<reference evidence="2 3" key="2">
    <citation type="submission" date="2018-11" db="EMBL/GenBank/DDBJ databases">
        <authorList>
            <consortium name="Pathogen Informatics"/>
        </authorList>
    </citation>
    <scope>NUCLEOTIDE SEQUENCE [LARGE SCALE GENOMIC DNA]</scope>
</reference>
<dbReference type="EMBL" id="UZAG01015688">
    <property type="protein sequence ID" value="VDO22532.1"/>
    <property type="molecule type" value="Genomic_DNA"/>
</dbReference>
<feature type="compositionally biased region" description="Low complexity" evidence="1">
    <location>
        <begin position="245"/>
        <end position="265"/>
    </location>
</feature>
<keyword evidence="3" id="KW-1185">Reference proteome</keyword>
<evidence type="ECO:0000313" key="4">
    <source>
        <dbReference type="WBParaSite" id="BTMF_0000867601-mRNA-1"/>
    </source>
</evidence>